<name>A0A2D0ACU5_PSENT</name>
<comment type="similarity">
    <text evidence="1">Belongs to the aldolase class II family.</text>
</comment>
<evidence type="ECO:0000313" key="4">
    <source>
        <dbReference type="Proteomes" id="UP000198145"/>
    </source>
</evidence>
<dbReference type="InterPro" id="IPR001303">
    <property type="entry name" value="Aldolase_II/adducin_N"/>
</dbReference>
<dbReference type="EMBL" id="NJBA01000006">
    <property type="protein sequence ID" value="OWP49454.1"/>
    <property type="molecule type" value="Genomic_DNA"/>
</dbReference>
<dbReference type="Gene3D" id="3.40.225.10">
    <property type="entry name" value="Class II aldolase/adducin N-terminal domain"/>
    <property type="match status" value="1"/>
</dbReference>
<dbReference type="GO" id="GO:0005996">
    <property type="term" value="P:monosaccharide metabolic process"/>
    <property type="evidence" value="ECO:0007669"/>
    <property type="project" value="UniProtKB-ARBA"/>
</dbReference>
<sequence>MHAAHPLPTVNVKDQVSAAEWQTRVDLAACYRLIALQGWDDLIFTHISAKVPGTEDFLINPYGMMFHEITASSLVKVDLSGKKLMDSPYDINPAGYTIHSAIHEVRHDVECVLHTHTAAGIAVSAQKQGLLPISQQSLFVLSSLAYHGYEGVALNHDEKARLQADLGEANFMILPNHGLLTCSGTIADTFLMMFTMQRACEIQVLAQGGGGELIMIPQQILDGARAMAAAVTKSKQGMGGALAWPALLRKLDLQNPGYRD</sequence>
<dbReference type="Pfam" id="PF00596">
    <property type="entry name" value="Aldolase_II"/>
    <property type="match status" value="1"/>
</dbReference>
<dbReference type="SUPFAM" id="SSF53639">
    <property type="entry name" value="AraD/HMP-PK domain-like"/>
    <property type="match status" value="1"/>
</dbReference>
<dbReference type="FunFam" id="3.40.225.10:FF:000013">
    <property type="entry name" value="Class II aldolase"/>
    <property type="match status" value="1"/>
</dbReference>
<dbReference type="GO" id="GO:0051015">
    <property type="term" value="F:actin filament binding"/>
    <property type="evidence" value="ECO:0007669"/>
    <property type="project" value="TreeGrafter"/>
</dbReference>
<comment type="caution">
    <text evidence="3">The sequence shown here is derived from an EMBL/GenBank/DDBJ whole genome shotgun (WGS) entry which is preliminary data.</text>
</comment>
<dbReference type="InterPro" id="IPR051017">
    <property type="entry name" value="Aldolase-II_Adducin_sf"/>
</dbReference>
<dbReference type="SMART" id="SM01007">
    <property type="entry name" value="Aldolase_II"/>
    <property type="match status" value="1"/>
</dbReference>
<protein>
    <submittedName>
        <fullName evidence="3">Class II aldolase</fullName>
    </submittedName>
</protein>
<accession>A0A2D0ACU5</accession>
<dbReference type="RefSeq" id="WP_088419391.1">
    <property type="nucleotide sequence ID" value="NZ_NJBA01000006.1"/>
</dbReference>
<dbReference type="PANTHER" id="PTHR10672">
    <property type="entry name" value="ADDUCIN"/>
    <property type="match status" value="1"/>
</dbReference>
<organism evidence="3 4">
    <name type="scientific">Pseudomonas nitroreducens</name>
    <dbReference type="NCBI Taxonomy" id="46680"/>
    <lineage>
        <taxon>Bacteria</taxon>
        <taxon>Pseudomonadati</taxon>
        <taxon>Pseudomonadota</taxon>
        <taxon>Gammaproteobacteria</taxon>
        <taxon>Pseudomonadales</taxon>
        <taxon>Pseudomonadaceae</taxon>
        <taxon>Pseudomonas</taxon>
    </lineage>
</organism>
<dbReference type="Proteomes" id="UP000198145">
    <property type="component" value="Unassembled WGS sequence"/>
</dbReference>
<feature type="domain" description="Class II aldolase/adducin N-terminal" evidence="2">
    <location>
        <begin position="25"/>
        <end position="204"/>
    </location>
</feature>
<dbReference type="InterPro" id="IPR036409">
    <property type="entry name" value="Aldolase_II/adducin_N_sf"/>
</dbReference>
<dbReference type="NCBIfam" id="NF005451">
    <property type="entry name" value="PRK07044.1"/>
    <property type="match status" value="1"/>
</dbReference>
<evidence type="ECO:0000259" key="2">
    <source>
        <dbReference type="SMART" id="SM01007"/>
    </source>
</evidence>
<dbReference type="STRING" id="46680.GCA_000807755_01010"/>
<dbReference type="PANTHER" id="PTHR10672:SF3">
    <property type="entry name" value="PROTEIN HU-LI TAI SHAO"/>
    <property type="match status" value="1"/>
</dbReference>
<evidence type="ECO:0000313" key="3">
    <source>
        <dbReference type="EMBL" id="OWP49454.1"/>
    </source>
</evidence>
<dbReference type="GO" id="GO:0005856">
    <property type="term" value="C:cytoskeleton"/>
    <property type="evidence" value="ECO:0007669"/>
    <property type="project" value="TreeGrafter"/>
</dbReference>
<dbReference type="AlphaFoldDB" id="A0A2D0ACU5"/>
<reference evidence="3 4" key="1">
    <citation type="submission" date="2017-06" db="EMBL/GenBank/DDBJ databases">
        <title>Draft genome of Pseudomonas nitroreducens DF05.</title>
        <authorList>
            <person name="Iyer R."/>
        </authorList>
    </citation>
    <scope>NUCLEOTIDE SEQUENCE [LARGE SCALE GENOMIC DNA]</scope>
    <source>
        <strain evidence="3 4">DF05</strain>
    </source>
</reference>
<proteinExistence type="inferred from homology"/>
<gene>
    <name evidence="3" type="ORF">CEG18_17980</name>
</gene>
<evidence type="ECO:0000256" key="1">
    <source>
        <dbReference type="ARBA" id="ARBA00037961"/>
    </source>
</evidence>
<dbReference type="eggNOG" id="COG0235">
    <property type="taxonomic scope" value="Bacteria"/>
</dbReference>